<dbReference type="InterPro" id="IPR036249">
    <property type="entry name" value="Thioredoxin-like_sf"/>
</dbReference>
<name>A0A8H5MFW6_9AGAR</name>
<gene>
    <name evidence="2" type="ORF">D9757_001464</name>
</gene>
<proteinExistence type="predicted"/>
<dbReference type="Proteomes" id="UP000518752">
    <property type="component" value="Unassembled WGS sequence"/>
</dbReference>
<evidence type="ECO:0000313" key="3">
    <source>
        <dbReference type="Proteomes" id="UP000518752"/>
    </source>
</evidence>
<dbReference type="Gene3D" id="3.40.30.10">
    <property type="entry name" value="Glutaredoxin"/>
    <property type="match status" value="1"/>
</dbReference>
<dbReference type="PANTHER" id="PTHR13887">
    <property type="entry name" value="GLUTATHIONE S-TRANSFERASE KAPPA"/>
    <property type="match status" value="1"/>
</dbReference>
<dbReference type="PANTHER" id="PTHR13887:SF41">
    <property type="entry name" value="THIOREDOXIN SUPERFAMILY PROTEIN"/>
    <property type="match status" value="1"/>
</dbReference>
<dbReference type="AlphaFoldDB" id="A0A8H5MFW6"/>
<dbReference type="SUPFAM" id="SSF52833">
    <property type="entry name" value="Thioredoxin-like"/>
    <property type="match status" value="1"/>
</dbReference>
<evidence type="ECO:0000313" key="2">
    <source>
        <dbReference type="EMBL" id="KAF5392364.1"/>
    </source>
</evidence>
<dbReference type="OrthoDB" id="1930760at2759"/>
<dbReference type="EMBL" id="JAACJN010000006">
    <property type="protein sequence ID" value="KAF5392364.1"/>
    <property type="molecule type" value="Genomic_DNA"/>
</dbReference>
<accession>A0A8H5MFW6</accession>
<protein>
    <recommendedName>
        <fullName evidence="1">DSBA-like thioredoxin domain-containing protein</fullName>
    </recommendedName>
</protein>
<feature type="domain" description="DSBA-like thioredoxin" evidence="1">
    <location>
        <begin position="11"/>
        <end position="217"/>
    </location>
</feature>
<dbReference type="GO" id="GO:0016491">
    <property type="term" value="F:oxidoreductase activity"/>
    <property type="evidence" value="ECO:0007669"/>
    <property type="project" value="InterPro"/>
</dbReference>
<reference evidence="2 3" key="1">
    <citation type="journal article" date="2020" name="ISME J.">
        <title>Uncovering the hidden diversity of litter-decomposition mechanisms in mushroom-forming fungi.</title>
        <authorList>
            <person name="Floudas D."/>
            <person name="Bentzer J."/>
            <person name="Ahren D."/>
            <person name="Johansson T."/>
            <person name="Persson P."/>
            <person name="Tunlid A."/>
        </authorList>
    </citation>
    <scope>NUCLEOTIDE SEQUENCE [LARGE SCALE GENOMIC DNA]</scope>
    <source>
        <strain evidence="2 3">CBS 406.79</strain>
    </source>
</reference>
<sequence>MSDFNRTIKLTVISDVVCPNCNIGQHELIGAISYCKDTLRLPLEFEIEFLPFRLVPTRILPDDNTPKVSKDEFYASTVGAEPYAAMQASIQKWSQEKNIPMTFKGLVSQSTRAHRLSRKAYMLGGQNKQLPFLCAVFRAYLEEGKDVADLDVLSDIAAQTSVMPKQEAIDFLNSSELHEEVNNMCEKVRSKVTGVPMTIIEGKWCVQGGQSSDVFVQIFKKLAYTGLHAAPSPFAAPVVEVGSPMNIAAA</sequence>
<dbReference type="Pfam" id="PF01323">
    <property type="entry name" value="DSBA"/>
    <property type="match status" value="1"/>
</dbReference>
<keyword evidence="3" id="KW-1185">Reference proteome</keyword>
<evidence type="ECO:0000259" key="1">
    <source>
        <dbReference type="Pfam" id="PF01323"/>
    </source>
</evidence>
<organism evidence="2 3">
    <name type="scientific">Collybiopsis confluens</name>
    <dbReference type="NCBI Taxonomy" id="2823264"/>
    <lineage>
        <taxon>Eukaryota</taxon>
        <taxon>Fungi</taxon>
        <taxon>Dikarya</taxon>
        <taxon>Basidiomycota</taxon>
        <taxon>Agaricomycotina</taxon>
        <taxon>Agaricomycetes</taxon>
        <taxon>Agaricomycetidae</taxon>
        <taxon>Agaricales</taxon>
        <taxon>Marasmiineae</taxon>
        <taxon>Omphalotaceae</taxon>
        <taxon>Collybiopsis</taxon>
    </lineage>
</organism>
<comment type="caution">
    <text evidence="2">The sequence shown here is derived from an EMBL/GenBank/DDBJ whole genome shotgun (WGS) entry which is preliminary data.</text>
</comment>
<dbReference type="InterPro" id="IPR001853">
    <property type="entry name" value="DSBA-like_thioredoxin_dom"/>
</dbReference>